<name>A0ABR2HC87_9EUKA</name>
<protein>
    <recommendedName>
        <fullName evidence="3">DDE-1 domain-containing protein</fullName>
    </recommendedName>
</protein>
<evidence type="ECO:0000313" key="1">
    <source>
        <dbReference type="EMBL" id="KAK8844289.1"/>
    </source>
</evidence>
<accession>A0ABR2HC87</accession>
<evidence type="ECO:0000313" key="2">
    <source>
        <dbReference type="Proteomes" id="UP001470230"/>
    </source>
</evidence>
<organism evidence="1 2">
    <name type="scientific">Tritrichomonas musculus</name>
    <dbReference type="NCBI Taxonomy" id="1915356"/>
    <lineage>
        <taxon>Eukaryota</taxon>
        <taxon>Metamonada</taxon>
        <taxon>Parabasalia</taxon>
        <taxon>Tritrichomonadida</taxon>
        <taxon>Tritrichomonadidae</taxon>
        <taxon>Tritrichomonas</taxon>
    </lineage>
</organism>
<evidence type="ECO:0008006" key="3">
    <source>
        <dbReference type="Google" id="ProtNLM"/>
    </source>
</evidence>
<dbReference type="InterPro" id="IPR038116">
    <property type="entry name" value="TrpR-like_sf"/>
</dbReference>
<sequence length="210" mass="24057">MIRPEIMRMVLQETSIRLKKKIMLQTGYTYDTIQATLGCSPKTISAVKKLLDSNEMVLPLKTGPKIKNNDEVKNIVLAENFANPSLNLRSLSFQLKETQSIEISKSSIDNILLSNHCWYGPMIQEPKITEEQKIMRMNFAYSILTDQISSEIIGFSDESCFELDAHHPGVWHHLRKYNPLCVINKSKYSPSLMIWGMVGKNFKSDLIFVE</sequence>
<dbReference type="EMBL" id="JAPFFF010000033">
    <property type="protein sequence ID" value="KAK8844289.1"/>
    <property type="molecule type" value="Genomic_DNA"/>
</dbReference>
<dbReference type="Gene3D" id="1.10.1270.10">
    <property type="entry name" value="TrpR-like"/>
    <property type="match status" value="1"/>
</dbReference>
<proteinExistence type="predicted"/>
<dbReference type="Proteomes" id="UP001470230">
    <property type="component" value="Unassembled WGS sequence"/>
</dbReference>
<dbReference type="Gene3D" id="3.30.420.10">
    <property type="entry name" value="Ribonuclease H-like superfamily/Ribonuclease H"/>
    <property type="match status" value="1"/>
</dbReference>
<keyword evidence="2" id="KW-1185">Reference proteome</keyword>
<reference evidence="1 2" key="1">
    <citation type="submission" date="2024-04" db="EMBL/GenBank/DDBJ databases">
        <title>Tritrichomonas musculus Genome.</title>
        <authorList>
            <person name="Alves-Ferreira E."/>
            <person name="Grigg M."/>
            <person name="Lorenzi H."/>
            <person name="Galac M."/>
        </authorList>
    </citation>
    <scope>NUCLEOTIDE SEQUENCE [LARGE SCALE GENOMIC DNA]</scope>
    <source>
        <strain evidence="1 2">EAF2021</strain>
    </source>
</reference>
<dbReference type="InterPro" id="IPR036397">
    <property type="entry name" value="RNaseH_sf"/>
</dbReference>
<comment type="caution">
    <text evidence="1">The sequence shown here is derived from an EMBL/GenBank/DDBJ whole genome shotgun (WGS) entry which is preliminary data.</text>
</comment>
<gene>
    <name evidence="1" type="ORF">M9Y10_024500</name>
</gene>